<dbReference type="InterPro" id="IPR008258">
    <property type="entry name" value="Transglycosylase_SLT_dom_1"/>
</dbReference>
<protein>
    <submittedName>
        <fullName evidence="3">Transglycosylase SLT domain-containing protein</fullName>
    </submittedName>
</protein>
<evidence type="ECO:0000313" key="3">
    <source>
        <dbReference type="EMBL" id="WKN37776.1"/>
    </source>
</evidence>
<dbReference type="SMART" id="SM00257">
    <property type="entry name" value="LysM"/>
    <property type="match status" value="2"/>
</dbReference>
<dbReference type="PANTHER" id="PTHR37423:SF2">
    <property type="entry name" value="MEMBRANE-BOUND LYTIC MUREIN TRANSGLYCOSYLASE C"/>
    <property type="match status" value="1"/>
</dbReference>
<reference evidence="3" key="2">
    <citation type="journal article" date="2024" name="Antonie Van Leeuwenhoek">
        <title>Roseihalotalea indica gen. nov., sp. nov., a halophilic Bacteroidetes from mesopelagic Southwest Indian Ocean with higher carbohydrate metabolic potential.</title>
        <authorList>
            <person name="Chen B."/>
            <person name="Zhang M."/>
            <person name="Lin D."/>
            <person name="Ye J."/>
            <person name="Tang K."/>
        </authorList>
    </citation>
    <scope>NUCLEOTIDE SEQUENCE</scope>
    <source>
        <strain evidence="3">TK19036</strain>
    </source>
</reference>
<dbReference type="Pfam" id="PF01476">
    <property type="entry name" value="LysM"/>
    <property type="match status" value="1"/>
</dbReference>
<dbReference type="PROSITE" id="PS51782">
    <property type="entry name" value="LYSM"/>
    <property type="match status" value="1"/>
</dbReference>
<dbReference type="AlphaFoldDB" id="A0AA49GPW2"/>
<feature type="domain" description="LysM" evidence="2">
    <location>
        <begin position="406"/>
        <end position="449"/>
    </location>
</feature>
<name>A0AA49GPW2_9BACT</name>
<dbReference type="PANTHER" id="PTHR37423">
    <property type="entry name" value="SOLUBLE LYTIC MUREIN TRANSGLYCOSYLASE-RELATED"/>
    <property type="match status" value="1"/>
</dbReference>
<evidence type="ECO:0000259" key="2">
    <source>
        <dbReference type="PROSITE" id="PS51782"/>
    </source>
</evidence>
<dbReference type="InterPro" id="IPR018392">
    <property type="entry name" value="LysM"/>
</dbReference>
<organism evidence="3">
    <name type="scientific">Roseihalotalea indica</name>
    <dbReference type="NCBI Taxonomy" id="2867963"/>
    <lineage>
        <taxon>Bacteria</taxon>
        <taxon>Pseudomonadati</taxon>
        <taxon>Bacteroidota</taxon>
        <taxon>Cytophagia</taxon>
        <taxon>Cytophagales</taxon>
        <taxon>Catalimonadaceae</taxon>
        <taxon>Roseihalotalea</taxon>
    </lineage>
</organism>
<gene>
    <name evidence="3" type="ORF">K4G66_03520</name>
</gene>
<dbReference type="Gene3D" id="3.10.350.10">
    <property type="entry name" value="LysM domain"/>
    <property type="match status" value="1"/>
</dbReference>
<dbReference type="SUPFAM" id="SSF54106">
    <property type="entry name" value="LysM domain"/>
    <property type="match status" value="1"/>
</dbReference>
<proteinExistence type="inferred from homology"/>
<sequence length="458" mass="51672">MMLLSGQNTLPDTTLQAEDRLMLSLPFRSTITQDQSTQHAFEADQLNTVLSPFSATLLALAPPAFTATDLDKATNDLLSYRKVNQDEAYQNPYGFEEDELIDYPDTVYQKRFRQITSEVPLVFNHQVKNFIDLYATRKRDLTQRMMGKSSLYYPYIEQALAERGMPDELKHLAMVESALQIEAASPKAAVGLWQIRYATGSSLGLEINSLIDQRLDPYAATQAAADYLLHLHDLYDSWPLAIAAYNCGLGNLNKAIVRAGGSNDFWRVSQYLPRETRSYVPAFMAIVYLHHFQDEHNLHPIHPDLPFEAVDTVRVYREITLEDIAANTAVTLEELEFLNPALIQNKIPFRKEGYVLVLPTDKVAQFEKVRKAWVTVPNYASAVALTAKITKKKARVVPNSPNLTKIEYTVRPGNTLGGIASRFGCSVQEVQDWNGKRDNVIRVGEELLLYVPKTQAAR</sequence>
<dbReference type="CDD" id="cd00118">
    <property type="entry name" value="LysM"/>
    <property type="match status" value="1"/>
</dbReference>
<evidence type="ECO:0000256" key="1">
    <source>
        <dbReference type="ARBA" id="ARBA00007734"/>
    </source>
</evidence>
<dbReference type="CDD" id="cd16894">
    <property type="entry name" value="MltD-like"/>
    <property type="match status" value="1"/>
</dbReference>
<dbReference type="InterPro" id="IPR036779">
    <property type="entry name" value="LysM_dom_sf"/>
</dbReference>
<comment type="similarity">
    <text evidence="1">Belongs to the transglycosylase Slt family.</text>
</comment>
<dbReference type="SUPFAM" id="SSF53955">
    <property type="entry name" value="Lysozyme-like"/>
    <property type="match status" value="1"/>
</dbReference>
<dbReference type="InterPro" id="IPR023346">
    <property type="entry name" value="Lysozyme-like_dom_sf"/>
</dbReference>
<dbReference type="Pfam" id="PF01464">
    <property type="entry name" value="SLT"/>
    <property type="match status" value="1"/>
</dbReference>
<dbReference type="Gene3D" id="1.10.530.10">
    <property type="match status" value="1"/>
</dbReference>
<accession>A0AA49GPW2</accession>
<dbReference type="EMBL" id="CP120682">
    <property type="protein sequence ID" value="WKN37776.1"/>
    <property type="molecule type" value="Genomic_DNA"/>
</dbReference>
<reference evidence="3" key="1">
    <citation type="journal article" date="2023" name="Comput. Struct. Biotechnol. J.">
        <title>Discovery of a novel marine Bacteroidetes with a rich repertoire of carbohydrate-active enzymes.</title>
        <authorList>
            <person name="Chen B."/>
            <person name="Liu G."/>
            <person name="Chen Q."/>
            <person name="Wang H."/>
            <person name="Liu L."/>
            <person name="Tang K."/>
        </authorList>
    </citation>
    <scope>NUCLEOTIDE SEQUENCE</scope>
    <source>
        <strain evidence="3">TK19036</strain>
    </source>
</reference>